<keyword evidence="1" id="KW-0472">Membrane</keyword>
<protein>
    <submittedName>
        <fullName evidence="2">Uncharacterized protein</fullName>
    </submittedName>
</protein>
<keyword evidence="1" id="KW-1133">Transmembrane helix</keyword>
<sequence length="102" mass="11855">MVNIKKIIPLIIITIVSISAIFINLKLNENMNINEIKTSIIQGFKTVKIIADKSSIDYGGLKFNVNMPVVDYEDKDIERYINTYIRKNINEFINLKKQKECF</sequence>
<reference evidence="2 3" key="1">
    <citation type="submission" date="2023-04" db="EMBL/GenBank/DDBJ databases">
        <title>Bacteria Genome Submission.</title>
        <authorList>
            <person name="Isaac P."/>
        </authorList>
    </citation>
    <scope>NUCLEOTIDE SEQUENCE [LARGE SCALE GENOMIC DNA]</scope>
    <source>
        <strain evidence="2 3">SampleS7P1</strain>
    </source>
</reference>
<name>A0ABY8R3K7_PARBF</name>
<dbReference type="EMBL" id="CP124685">
    <property type="protein sequence ID" value="WGX76030.1"/>
    <property type="molecule type" value="Genomic_DNA"/>
</dbReference>
<accession>A0ABY8R3K7</accession>
<evidence type="ECO:0000313" key="3">
    <source>
        <dbReference type="Proteomes" id="UP001239169"/>
    </source>
</evidence>
<keyword evidence="1" id="KW-0812">Transmembrane</keyword>
<proteinExistence type="predicted"/>
<gene>
    <name evidence="2" type="ORF">QJS64_00680</name>
</gene>
<dbReference type="Proteomes" id="UP001239169">
    <property type="component" value="Chromosome"/>
</dbReference>
<feature type="transmembrane region" description="Helical" evidence="1">
    <location>
        <begin position="7"/>
        <end position="25"/>
    </location>
</feature>
<organism evidence="2 3">
    <name type="scientific">Paraclostridium bifermentans</name>
    <name type="common">Clostridium bifermentans</name>
    <dbReference type="NCBI Taxonomy" id="1490"/>
    <lineage>
        <taxon>Bacteria</taxon>
        <taxon>Bacillati</taxon>
        <taxon>Bacillota</taxon>
        <taxon>Clostridia</taxon>
        <taxon>Peptostreptococcales</taxon>
        <taxon>Peptostreptococcaceae</taxon>
        <taxon>Paraclostridium</taxon>
    </lineage>
</organism>
<evidence type="ECO:0000256" key="1">
    <source>
        <dbReference type="SAM" id="Phobius"/>
    </source>
</evidence>
<evidence type="ECO:0000313" key="2">
    <source>
        <dbReference type="EMBL" id="WGX76030.1"/>
    </source>
</evidence>
<keyword evidence="3" id="KW-1185">Reference proteome</keyword>